<dbReference type="OrthoDB" id="9806477at2"/>
<evidence type="ECO:0000256" key="3">
    <source>
        <dbReference type="ARBA" id="ARBA00029447"/>
    </source>
</evidence>
<evidence type="ECO:0000313" key="9">
    <source>
        <dbReference type="Proteomes" id="UP000475582"/>
    </source>
</evidence>
<keyword evidence="9" id="KW-1185">Reference proteome</keyword>
<dbReference type="Proteomes" id="UP000475582">
    <property type="component" value="Unassembled WGS sequence"/>
</dbReference>
<comment type="subcellular location">
    <subcellularLocation>
        <location evidence="1">Membrane</location>
    </subcellularLocation>
</comment>
<feature type="domain" description="HAMP" evidence="7">
    <location>
        <begin position="490"/>
        <end position="542"/>
    </location>
</feature>
<dbReference type="InterPro" id="IPR004089">
    <property type="entry name" value="MCPsignal_dom"/>
</dbReference>
<dbReference type="FunFam" id="1.10.287.950:FF:000001">
    <property type="entry name" value="Methyl-accepting chemotaxis sensory transducer"/>
    <property type="match status" value="1"/>
</dbReference>
<dbReference type="InterPro" id="IPR051310">
    <property type="entry name" value="MCP_chemotaxis"/>
</dbReference>
<organism evidence="8 9">
    <name type="scientific">Duganella radicis</name>
    <dbReference type="NCBI Taxonomy" id="551988"/>
    <lineage>
        <taxon>Bacteria</taxon>
        <taxon>Pseudomonadati</taxon>
        <taxon>Pseudomonadota</taxon>
        <taxon>Betaproteobacteria</taxon>
        <taxon>Burkholderiales</taxon>
        <taxon>Oxalobacteraceae</taxon>
        <taxon>Telluria group</taxon>
        <taxon>Duganella</taxon>
    </lineage>
</organism>
<dbReference type="SMART" id="SM00304">
    <property type="entry name" value="HAMP"/>
    <property type="match status" value="3"/>
</dbReference>
<dbReference type="InterPro" id="IPR024478">
    <property type="entry name" value="HlyB_4HB_MCP"/>
</dbReference>
<comment type="similarity">
    <text evidence="3">Belongs to the methyl-accepting chemotaxis (MCP) protein family.</text>
</comment>
<dbReference type="Pfam" id="PF12729">
    <property type="entry name" value="4HB_MCP_1"/>
    <property type="match status" value="1"/>
</dbReference>
<dbReference type="Gene3D" id="1.10.287.950">
    <property type="entry name" value="Methyl-accepting chemotaxis protein"/>
    <property type="match status" value="1"/>
</dbReference>
<dbReference type="GO" id="GO:0005886">
    <property type="term" value="C:plasma membrane"/>
    <property type="evidence" value="ECO:0007669"/>
    <property type="project" value="TreeGrafter"/>
</dbReference>
<dbReference type="EMBL" id="WNKY01000092">
    <property type="protein sequence ID" value="MTV41979.1"/>
    <property type="molecule type" value="Genomic_DNA"/>
</dbReference>
<reference evidence="8 9" key="1">
    <citation type="submission" date="2019-11" db="EMBL/GenBank/DDBJ databases">
        <title>Type strains purchased from KCTC, JCM and DSMZ.</title>
        <authorList>
            <person name="Lu H."/>
        </authorList>
    </citation>
    <scope>NUCLEOTIDE SEQUENCE [LARGE SCALE GENOMIC DNA]</scope>
    <source>
        <strain evidence="8 9">KCTC 22382</strain>
    </source>
</reference>
<dbReference type="AlphaFoldDB" id="A0A6L6PT46"/>
<dbReference type="PROSITE" id="PS50885">
    <property type="entry name" value="HAMP"/>
    <property type="match status" value="2"/>
</dbReference>
<dbReference type="GO" id="GO:0007165">
    <property type="term" value="P:signal transduction"/>
    <property type="evidence" value="ECO:0007669"/>
    <property type="project" value="UniProtKB-KW"/>
</dbReference>
<evidence type="ECO:0000256" key="5">
    <source>
        <dbReference type="SAM" id="Phobius"/>
    </source>
</evidence>
<keyword evidence="5" id="KW-0812">Transmembrane</keyword>
<dbReference type="Pfam" id="PF18947">
    <property type="entry name" value="HAMP_2"/>
    <property type="match status" value="3"/>
</dbReference>
<evidence type="ECO:0000256" key="2">
    <source>
        <dbReference type="ARBA" id="ARBA00022500"/>
    </source>
</evidence>
<keyword evidence="2" id="KW-0145">Chemotaxis</keyword>
<protein>
    <submittedName>
        <fullName evidence="8">Methyl-accepting chemotaxis protein</fullName>
    </submittedName>
</protein>
<sequence length="793" mass="83540">MTITRKMLLLVLSALAGIVLLAATSRHLIDQVYQEANLGNRDTAPSLTILDSLRASQMRVRLYLNQHLLSRDPADYARIEAQLQRKRRDTFDAIRLYASTGCAGASCVNDRRDQAYLEQIKTLATRYDASIDALLQASREGGDKAGARATLAGLIGGADQLGDLISEQFSYNVELGRQGAARAAEAKRHALLLSLGLAAATLLAVAGLGWYITADLRRQLGDEPARAARLAQQFAAGDLDARITLRAGDRHSIMAALATLQATLRGVTAATGQLTRAAAQGRLDVRADPAPFQGEFRGLVEGCNAMVGHIAAPMLVTSGYVQQIARGVMPPPIATDYQGEYRLIRDNLNDLIATMTALHSETRVLIQGAADGQLGRRADAARFSGDWRQLVAGINQTVDNIVNPLNLTAAYVEQIARGVIPPPISTAYHGQYGVIRDNLNTLVATMATLLAQTDIIIEGAAQGQLGVRADATLFAGGWQRLVAGVNRTLDGIVLPVNEAVAVLAAMEQGDLSRTVRGDYQGQLKDFKDTVNHTIGKLAQVIGEVRAAAESLSSASEQIAATAQSLSQGASEQAASVEETSASIEQMSATVLQNTENAKVTDGMASQAAAEATEGGAAVRETVGAMRSIAHKTRIIDDIAYQTNLLALNAAIEAARAGEHGKGFAVVAAEVRKLAERSQVAAQEIGDLAARSVKQAERAGQLLDGMVPTITKTSGLVREIAAAGGEQASGIGQINGAMDQLNQTTQQTAGAAEELAATAEQMGDQALQLRQLMQFFTLAGGSPAAQASPPRNAA</sequence>
<evidence type="ECO:0000259" key="7">
    <source>
        <dbReference type="PROSITE" id="PS50885"/>
    </source>
</evidence>
<evidence type="ECO:0000256" key="4">
    <source>
        <dbReference type="PROSITE-ProRule" id="PRU00284"/>
    </source>
</evidence>
<dbReference type="PANTHER" id="PTHR43531">
    <property type="entry name" value="PROTEIN ICFG"/>
    <property type="match status" value="1"/>
</dbReference>
<dbReference type="InterPro" id="IPR003660">
    <property type="entry name" value="HAMP_dom"/>
</dbReference>
<feature type="transmembrane region" description="Helical" evidence="5">
    <location>
        <begin position="190"/>
        <end position="212"/>
    </location>
</feature>
<dbReference type="RefSeq" id="WP_155468411.1">
    <property type="nucleotide sequence ID" value="NZ_WNKY01000092.1"/>
</dbReference>
<feature type="domain" description="HAMP" evidence="7">
    <location>
        <begin position="399"/>
        <end position="451"/>
    </location>
</feature>
<dbReference type="PANTHER" id="PTHR43531:SF11">
    <property type="entry name" value="METHYL-ACCEPTING CHEMOTAXIS PROTEIN 3"/>
    <property type="match status" value="1"/>
</dbReference>
<evidence type="ECO:0000256" key="1">
    <source>
        <dbReference type="ARBA" id="ARBA00004370"/>
    </source>
</evidence>
<feature type="domain" description="Methyl-accepting transducer" evidence="6">
    <location>
        <begin position="547"/>
        <end position="762"/>
    </location>
</feature>
<dbReference type="Pfam" id="PF00015">
    <property type="entry name" value="MCPsignal"/>
    <property type="match status" value="1"/>
</dbReference>
<dbReference type="SMART" id="SM00283">
    <property type="entry name" value="MA"/>
    <property type="match status" value="1"/>
</dbReference>
<name>A0A6L6PT46_9BURK</name>
<gene>
    <name evidence="8" type="ORF">GM676_30990</name>
</gene>
<comment type="caution">
    <text evidence="8">The sequence shown here is derived from an EMBL/GenBank/DDBJ whole genome shotgun (WGS) entry which is preliminary data.</text>
</comment>
<evidence type="ECO:0000259" key="6">
    <source>
        <dbReference type="PROSITE" id="PS50111"/>
    </source>
</evidence>
<dbReference type="GO" id="GO:0006935">
    <property type="term" value="P:chemotaxis"/>
    <property type="evidence" value="ECO:0007669"/>
    <property type="project" value="UniProtKB-KW"/>
</dbReference>
<dbReference type="SUPFAM" id="SSF58104">
    <property type="entry name" value="Methyl-accepting chemotaxis protein (MCP) signaling domain"/>
    <property type="match status" value="1"/>
</dbReference>
<evidence type="ECO:0000313" key="8">
    <source>
        <dbReference type="EMBL" id="MTV41979.1"/>
    </source>
</evidence>
<keyword evidence="5" id="KW-1133">Transmembrane helix</keyword>
<dbReference type="PRINTS" id="PR00260">
    <property type="entry name" value="CHEMTRNSDUCR"/>
</dbReference>
<dbReference type="InterPro" id="IPR004090">
    <property type="entry name" value="Chemotax_Me-accpt_rcpt"/>
</dbReference>
<dbReference type="Gene3D" id="1.20.120.1530">
    <property type="match status" value="2"/>
</dbReference>
<keyword evidence="4" id="KW-0807">Transducer</keyword>
<proteinExistence type="inferred from homology"/>
<dbReference type="PROSITE" id="PS50111">
    <property type="entry name" value="CHEMOTAXIS_TRANSDUC_2"/>
    <property type="match status" value="1"/>
</dbReference>
<accession>A0A6L6PT46</accession>
<keyword evidence="5" id="KW-0472">Membrane</keyword>
<dbReference type="GO" id="GO:0004888">
    <property type="term" value="F:transmembrane signaling receptor activity"/>
    <property type="evidence" value="ECO:0007669"/>
    <property type="project" value="InterPro"/>
</dbReference>